<evidence type="ECO:0000313" key="2">
    <source>
        <dbReference type="EMBL" id="SOE08825.1"/>
    </source>
</evidence>
<gene>
    <name evidence="2" type="ORF">SAMN05877838_0556</name>
</gene>
<evidence type="ECO:0000313" key="3">
    <source>
        <dbReference type="Proteomes" id="UP000219465"/>
    </source>
</evidence>
<evidence type="ECO:0000256" key="1">
    <source>
        <dbReference type="SAM" id="Phobius"/>
    </source>
</evidence>
<protein>
    <submittedName>
        <fullName evidence="2">Nitrogen fixation protein FixH</fullName>
    </submittedName>
</protein>
<sequence>MRQMIRAIIQPKEFTGKHMLGTMVVFFGVIITVNLIMARFAVTTWSGLVVPNTYIASQQFNSKAAESRAIAALGYRVDLETSADAVSILFTDADGDAAFADSLVAQLRRPVGEDQDRDMIFTRYPDGSYRAPGALREGEWIATVTATRGDQTIYKRGHRFHVRSDGSLRR</sequence>
<accession>A0A286HLZ1</accession>
<dbReference type="EMBL" id="OCPC01000001">
    <property type="protein sequence ID" value="SOE08825.1"/>
    <property type="molecule type" value="Genomic_DNA"/>
</dbReference>
<keyword evidence="1" id="KW-0472">Membrane</keyword>
<reference evidence="3" key="1">
    <citation type="submission" date="2017-08" db="EMBL/GenBank/DDBJ databases">
        <authorList>
            <person name="Varghese N."/>
            <person name="Submissions S."/>
        </authorList>
    </citation>
    <scope>NUCLEOTIDE SEQUENCE [LARGE SCALE GENOMIC DNA]</scope>
    <source>
        <strain evidence="3">KCTC 23107</strain>
    </source>
</reference>
<keyword evidence="1" id="KW-0812">Transmembrane</keyword>
<dbReference type="Proteomes" id="UP000219465">
    <property type="component" value="Unassembled WGS sequence"/>
</dbReference>
<keyword evidence="3" id="KW-1185">Reference proteome</keyword>
<dbReference type="AlphaFoldDB" id="A0A286HLZ1"/>
<keyword evidence="1" id="KW-1133">Transmembrane helix</keyword>
<dbReference type="Pfam" id="PF05751">
    <property type="entry name" value="FixH"/>
    <property type="match status" value="1"/>
</dbReference>
<dbReference type="InterPro" id="IPR008620">
    <property type="entry name" value="FixH"/>
</dbReference>
<proteinExistence type="predicted"/>
<dbReference type="PIRSF" id="PIRSF011386">
    <property type="entry name" value="FixH"/>
    <property type="match status" value="1"/>
</dbReference>
<name>A0A286HLZ1_9HYPH</name>
<dbReference type="InterPro" id="IPR018037">
    <property type="entry name" value="FixH_proteobacterial"/>
</dbReference>
<feature type="transmembrane region" description="Helical" evidence="1">
    <location>
        <begin position="20"/>
        <end position="42"/>
    </location>
</feature>
<organism evidence="2 3">
    <name type="scientific">Hoeflea halophila</name>
    <dbReference type="NCBI Taxonomy" id="714899"/>
    <lineage>
        <taxon>Bacteria</taxon>
        <taxon>Pseudomonadati</taxon>
        <taxon>Pseudomonadota</taxon>
        <taxon>Alphaproteobacteria</taxon>
        <taxon>Hyphomicrobiales</taxon>
        <taxon>Rhizobiaceae</taxon>
        <taxon>Hoeflea</taxon>
    </lineage>
</organism>